<dbReference type="InterPro" id="IPR025405">
    <property type="entry name" value="DUF4131"/>
</dbReference>
<organism evidence="8 9">
    <name type="scientific">Alkalihalophilus pseudofirmus</name>
    <name type="common">Bacillus pseudofirmus</name>
    <dbReference type="NCBI Taxonomy" id="79885"/>
    <lineage>
        <taxon>Bacteria</taxon>
        <taxon>Bacillati</taxon>
        <taxon>Bacillota</taxon>
        <taxon>Bacilli</taxon>
        <taxon>Bacillales</taxon>
        <taxon>Bacillaceae</taxon>
        <taxon>Alkalihalophilus</taxon>
    </lineage>
</organism>
<proteinExistence type="predicted"/>
<dbReference type="RefSeq" id="WP_323465731.1">
    <property type="nucleotide sequence ID" value="NZ_CP144224.1"/>
</dbReference>
<feature type="transmembrane region" description="Helical" evidence="6">
    <location>
        <begin position="355"/>
        <end position="378"/>
    </location>
</feature>
<feature type="transmembrane region" description="Helical" evidence="6">
    <location>
        <begin position="326"/>
        <end position="348"/>
    </location>
</feature>
<feature type="transmembrane region" description="Helical" evidence="6">
    <location>
        <begin position="273"/>
        <end position="297"/>
    </location>
</feature>
<evidence type="ECO:0000256" key="2">
    <source>
        <dbReference type="ARBA" id="ARBA00022475"/>
    </source>
</evidence>
<protein>
    <submittedName>
        <fullName evidence="8">DNA internalization-related competence protein ComEC/Rec2</fullName>
    </submittedName>
</protein>
<dbReference type="InterPro" id="IPR035681">
    <property type="entry name" value="ComA-like_MBL"/>
</dbReference>
<gene>
    <name evidence="8" type="ORF">RYX45_01885</name>
</gene>
<dbReference type="InterPro" id="IPR036866">
    <property type="entry name" value="RibonucZ/Hydroxyglut_hydro"/>
</dbReference>
<evidence type="ECO:0000259" key="7">
    <source>
        <dbReference type="SMART" id="SM00849"/>
    </source>
</evidence>
<evidence type="ECO:0000256" key="5">
    <source>
        <dbReference type="ARBA" id="ARBA00023136"/>
    </source>
</evidence>
<dbReference type="Pfam" id="PF00753">
    <property type="entry name" value="Lactamase_B"/>
    <property type="match status" value="1"/>
</dbReference>
<dbReference type="CDD" id="cd07731">
    <property type="entry name" value="ComA-like_MBL-fold"/>
    <property type="match status" value="1"/>
</dbReference>
<sequence>MVYSVIAAISSVLGLVFILKGPSLSFYIVCIALLLLLCMHVKSIRINGLIAVGLFSLYAGIGTLAEARHVSVYSGDETVIDATIHSLVDVDGDSLSMKVKSIQNEMIQVHGFIESEVQQAFLRKLAPGDVCRIEGKLHSPRSPTNFYQFNYKTFLYEQNIHWIMTPNLSSLTCRASSSGFYYKMQAFRSKQIKQIVEGAGESSAGIIVALVFGERVFVEEDVLRAYQSLGVIHLLAVSGLHVGLVVSVMFFMLLRAGITRERALEALCISLPIYMIIAGGAPSVVRASFMTIIVLLFLRFKQTVPPLIPITAVFLLYLALKPFALFQLGFQLSFLTSFVLILSAPIIMNRYSHNIARLAAVTTLAQLASLPLILLHFYQASLLSLLLNLIYIPFISFIVLPLAFLGVLCSSILPSNINVAFLLLEITIPPVHEWLVRLDGLSLFMVRTGKPNAVALFGSILLFTASILLWEAGKRGWWKLLICGLLWIVISQWAGPFLKKEAVVTMLDVGQGDSFIIELPRRREVYVIDAGGTLHFANEKWRERNSTYDVGRDVVVDYLKAKGIRKVDTLILTHGHMDHIGGAFALVDEVPIKKLLYSAGTVEGEFEQALLRELYEKGTEIHFVSKGDAWKAQSSRFIVLSPSGDEQDLNNRSIVLFAEIEGVKLLFTGDLEEEGERVLIQAFPDLQADILKVGHHGSKTSTTEAFITQVQPNIGLISAGRNNRFNHPHPEVTERLFDHNIQVIRTDLQGAVQLHLYQEKMKIIFSPYKKAEQQD</sequence>
<reference evidence="8" key="1">
    <citation type="submission" date="2023-10" db="EMBL/GenBank/DDBJ databases">
        <title>Screening of Alkalihalophilus pseudofirmusBZ-TG-HK211 and Its Alleviation of Salt Stress on Rapeseed Growth.</title>
        <authorList>
            <person name="Zhao B."/>
            <person name="Guo T."/>
        </authorList>
    </citation>
    <scope>NUCLEOTIDE SEQUENCE</scope>
    <source>
        <strain evidence="8">BZ-TG-HK211</strain>
    </source>
</reference>
<evidence type="ECO:0000256" key="1">
    <source>
        <dbReference type="ARBA" id="ARBA00004651"/>
    </source>
</evidence>
<keyword evidence="3 6" id="KW-0812">Transmembrane</keyword>
<dbReference type="SMART" id="SM00849">
    <property type="entry name" value="Lactamase_B"/>
    <property type="match status" value="1"/>
</dbReference>
<dbReference type="InterPro" id="IPR001279">
    <property type="entry name" value="Metallo-B-lactamas"/>
</dbReference>
<name>A0AAJ2KSJ6_ALKPS</name>
<dbReference type="NCBIfam" id="TIGR00361">
    <property type="entry name" value="ComEC_Rec2"/>
    <property type="match status" value="1"/>
</dbReference>
<keyword evidence="2" id="KW-1003">Cell membrane</keyword>
<dbReference type="NCBIfam" id="TIGR00360">
    <property type="entry name" value="ComEC_N-term"/>
    <property type="match status" value="1"/>
</dbReference>
<evidence type="ECO:0000256" key="3">
    <source>
        <dbReference type="ARBA" id="ARBA00022692"/>
    </source>
</evidence>
<feature type="transmembrane region" description="Helical" evidence="6">
    <location>
        <begin position="453"/>
        <end position="470"/>
    </location>
</feature>
<dbReference type="EMBL" id="JAWJAY010000001">
    <property type="protein sequence ID" value="MDV2883914.1"/>
    <property type="molecule type" value="Genomic_DNA"/>
</dbReference>
<evidence type="ECO:0000256" key="6">
    <source>
        <dbReference type="SAM" id="Phobius"/>
    </source>
</evidence>
<feature type="domain" description="Metallo-beta-lactamase" evidence="7">
    <location>
        <begin position="511"/>
        <end position="721"/>
    </location>
</feature>
<keyword evidence="5 6" id="KW-0472">Membrane</keyword>
<evidence type="ECO:0000313" key="9">
    <source>
        <dbReference type="Proteomes" id="UP001285636"/>
    </source>
</evidence>
<dbReference type="PANTHER" id="PTHR30619">
    <property type="entry name" value="DNA INTERNALIZATION/COMPETENCE PROTEIN COMEC/REC2"/>
    <property type="match status" value="1"/>
</dbReference>
<dbReference type="AlphaFoldDB" id="A0AAJ2KSJ6"/>
<evidence type="ECO:0000313" key="8">
    <source>
        <dbReference type="EMBL" id="MDV2883914.1"/>
    </source>
</evidence>
<comment type="caution">
    <text evidence="8">The sequence shown here is derived from an EMBL/GenBank/DDBJ whole genome shotgun (WGS) entry which is preliminary data.</text>
</comment>
<comment type="subcellular location">
    <subcellularLocation>
        <location evidence="1">Cell membrane</location>
        <topology evidence="1">Multi-pass membrane protein</topology>
    </subcellularLocation>
</comment>
<dbReference type="Pfam" id="PF03772">
    <property type="entry name" value="Competence"/>
    <property type="match status" value="1"/>
</dbReference>
<dbReference type="Gene3D" id="3.60.15.10">
    <property type="entry name" value="Ribonuclease Z/Hydroxyacylglutathione hydrolase-like"/>
    <property type="match status" value="1"/>
</dbReference>
<accession>A0AAJ2KSJ6</accession>
<dbReference type="InterPro" id="IPR052159">
    <property type="entry name" value="Competence_DNA_uptake"/>
</dbReference>
<dbReference type="Proteomes" id="UP001285636">
    <property type="component" value="Unassembled WGS sequence"/>
</dbReference>
<feature type="transmembrane region" description="Helical" evidence="6">
    <location>
        <begin position="24"/>
        <end position="41"/>
    </location>
</feature>
<dbReference type="GO" id="GO:0005886">
    <property type="term" value="C:plasma membrane"/>
    <property type="evidence" value="ECO:0007669"/>
    <property type="project" value="UniProtKB-SubCell"/>
</dbReference>
<dbReference type="InterPro" id="IPR004477">
    <property type="entry name" value="ComEC_N"/>
</dbReference>
<feature type="transmembrane region" description="Helical" evidence="6">
    <location>
        <begin position="231"/>
        <end position="253"/>
    </location>
</feature>
<evidence type="ECO:0000256" key="4">
    <source>
        <dbReference type="ARBA" id="ARBA00022989"/>
    </source>
</evidence>
<dbReference type="PANTHER" id="PTHR30619:SF1">
    <property type="entry name" value="RECOMBINATION PROTEIN 2"/>
    <property type="match status" value="1"/>
</dbReference>
<dbReference type="InterPro" id="IPR004797">
    <property type="entry name" value="Competence_ComEC/Rec2"/>
</dbReference>
<feature type="transmembrane region" description="Helical" evidence="6">
    <location>
        <begin position="390"/>
        <end position="413"/>
    </location>
</feature>
<dbReference type="SUPFAM" id="SSF56281">
    <property type="entry name" value="Metallo-hydrolase/oxidoreductase"/>
    <property type="match status" value="1"/>
</dbReference>
<dbReference type="GO" id="GO:0030420">
    <property type="term" value="P:establishment of competence for transformation"/>
    <property type="evidence" value="ECO:0007669"/>
    <property type="project" value="InterPro"/>
</dbReference>
<feature type="transmembrane region" description="Helical" evidence="6">
    <location>
        <begin position="476"/>
        <end position="498"/>
    </location>
</feature>
<dbReference type="Pfam" id="PF13567">
    <property type="entry name" value="DUF4131"/>
    <property type="match status" value="1"/>
</dbReference>
<keyword evidence="4 6" id="KW-1133">Transmembrane helix</keyword>